<gene>
    <name evidence="5" type="ORF">ACFPIB_13985</name>
</gene>
<dbReference type="InterPro" id="IPR028082">
    <property type="entry name" value="Peripla_BP_I"/>
</dbReference>
<dbReference type="SUPFAM" id="SSF48452">
    <property type="entry name" value="TPR-like"/>
    <property type="match status" value="1"/>
</dbReference>
<feature type="signal peptide" evidence="3">
    <location>
        <begin position="1"/>
        <end position="22"/>
    </location>
</feature>
<comment type="caution">
    <text evidence="5">The sequence shown here is derived from an EMBL/GenBank/DDBJ whole genome shotgun (WGS) entry which is preliminary data.</text>
</comment>
<feature type="domain" description="Leucine-binding protein" evidence="4">
    <location>
        <begin position="238"/>
        <end position="530"/>
    </location>
</feature>
<accession>A0ABW0EFS5</accession>
<reference evidence="6" key="1">
    <citation type="journal article" date="2019" name="Int. J. Syst. Evol. Microbiol.">
        <title>The Global Catalogue of Microorganisms (GCM) 10K type strain sequencing project: providing services to taxonomists for standard genome sequencing and annotation.</title>
        <authorList>
            <consortium name="The Broad Institute Genomics Platform"/>
            <consortium name="The Broad Institute Genome Sequencing Center for Infectious Disease"/>
            <person name="Wu L."/>
            <person name="Ma J."/>
        </authorList>
    </citation>
    <scope>NUCLEOTIDE SEQUENCE [LARGE SCALE GENOMIC DNA]</scope>
    <source>
        <strain evidence="6">KACC 12602</strain>
    </source>
</reference>
<dbReference type="SUPFAM" id="SSF53822">
    <property type="entry name" value="Periplasmic binding protein-like I"/>
    <property type="match status" value="1"/>
</dbReference>
<feature type="chain" id="PRO_5047028817" evidence="3">
    <location>
        <begin position="23"/>
        <end position="562"/>
    </location>
</feature>
<dbReference type="RefSeq" id="WP_378018083.1">
    <property type="nucleotide sequence ID" value="NZ_JBHSKT010000008.1"/>
</dbReference>
<dbReference type="InterPro" id="IPR028081">
    <property type="entry name" value="Leu-bd"/>
</dbReference>
<proteinExistence type="inferred from homology"/>
<evidence type="ECO:0000313" key="5">
    <source>
        <dbReference type="EMBL" id="MFC5271724.1"/>
    </source>
</evidence>
<dbReference type="Gene3D" id="3.40.50.2300">
    <property type="match status" value="2"/>
</dbReference>
<sequence>MKKIRFSTVVLGLTAMSFQALAQTPEQDTRYQNGRALLDQKKYSLAMAEFLPLSNVASGNPRAAEASYLYAVAAVKANKILEAYNMLQQLTRTAPDWGNIEEAYYLLAKLDFDQQDYESAIRNLQVVESDFIKTDAQNLERSYLLSLGDKNRFKNLLQQFPDDKVLAKAYADKLVSGWYAPEDQGTLENIVRKFKLDTSVYNPEKMKAGGKKTEYNVAVLLPFSLNADAASKRKNQFAADLYAGMKLAQDSLLKNNVKLNVFSYEAGTDTTEVGKIFRLPELKTMDLVIGPVYKASAKQTAAFANTNHLNVINPLSEDLEVINGSPNLFMFESSVITRAQRAADFAYDNFPDKTAAIIFENVKDDTIFARAYSKQFELRGGKVKLFKKINTKKSPNVMAIYKNVDLKTFGHLLVVSDNLPAAVATVSQVQSQNPKLPVITKETWLEMPQLSIAQLDETELYFIYPKYADLKNASVRQFRRKFTSTYNVPPSHYAYAGFEMLFRYGSLLNAYGPDFETFLPQTNTVSGTLFPAFNHATGRDNQFVPILKLENKQLMLMNPVIK</sequence>
<dbReference type="Pfam" id="PF13458">
    <property type="entry name" value="Peripla_BP_6"/>
    <property type="match status" value="1"/>
</dbReference>
<dbReference type="InterPro" id="IPR011990">
    <property type="entry name" value="TPR-like_helical_dom_sf"/>
</dbReference>
<evidence type="ECO:0000313" key="6">
    <source>
        <dbReference type="Proteomes" id="UP001596161"/>
    </source>
</evidence>
<name>A0ABW0EFS5_9BACT</name>
<organism evidence="5 6">
    <name type="scientific">Adhaeribacter terreus</name>
    <dbReference type="NCBI Taxonomy" id="529703"/>
    <lineage>
        <taxon>Bacteria</taxon>
        <taxon>Pseudomonadati</taxon>
        <taxon>Bacteroidota</taxon>
        <taxon>Cytophagia</taxon>
        <taxon>Cytophagales</taxon>
        <taxon>Hymenobacteraceae</taxon>
        <taxon>Adhaeribacter</taxon>
    </lineage>
</organism>
<evidence type="ECO:0000256" key="2">
    <source>
        <dbReference type="ARBA" id="ARBA00022729"/>
    </source>
</evidence>
<dbReference type="CDD" id="cd06268">
    <property type="entry name" value="PBP1_ABC_transporter_LIVBP-like"/>
    <property type="match status" value="1"/>
</dbReference>
<evidence type="ECO:0000256" key="3">
    <source>
        <dbReference type="SAM" id="SignalP"/>
    </source>
</evidence>
<dbReference type="Gene3D" id="1.25.40.10">
    <property type="entry name" value="Tetratricopeptide repeat domain"/>
    <property type="match status" value="1"/>
</dbReference>
<evidence type="ECO:0000259" key="4">
    <source>
        <dbReference type="Pfam" id="PF13458"/>
    </source>
</evidence>
<evidence type="ECO:0000256" key="1">
    <source>
        <dbReference type="ARBA" id="ARBA00010062"/>
    </source>
</evidence>
<keyword evidence="2 3" id="KW-0732">Signal</keyword>
<protein>
    <submittedName>
        <fullName evidence="5">ABC transporter substrate-binding protein</fullName>
    </submittedName>
</protein>
<keyword evidence="6" id="KW-1185">Reference proteome</keyword>
<dbReference type="Proteomes" id="UP001596161">
    <property type="component" value="Unassembled WGS sequence"/>
</dbReference>
<comment type="similarity">
    <text evidence="1">Belongs to the leucine-binding protein family.</text>
</comment>
<dbReference type="EMBL" id="JBHSKT010000008">
    <property type="protein sequence ID" value="MFC5271724.1"/>
    <property type="molecule type" value="Genomic_DNA"/>
</dbReference>